<keyword evidence="1" id="KW-0732">Signal</keyword>
<protein>
    <submittedName>
        <fullName evidence="2">Uncharacterized protein</fullName>
    </submittedName>
</protein>
<dbReference type="EMBL" id="JFZA02000013">
    <property type="protein sequence ID" value="KFG90244.1"/>
    <property type="molecule type" value="Genomic_DNA"/>
</dbReference>
<feature type="signal peptide" evidence="1">
    <location>
        <begin position="1"/>
        <end position="18"/>
    </location>
</feature>
<dbReference type="PATRIC" id="fig|1219045.3.peg.1950"/>
<feature type="chain" id="PRO_5001813070" evidence="1">
    <location>
        <begin position="19"/>
        <end position="158"/>
    </location>
</feature>
<keyword evidence="3" id="KW-1185">Reference proteome</keyword>
<reference evidence="2" key="1">
    <citation type="submission" date="2014-08" db="EMBL/GenBank/DDBJ databases">
        <title>Draft genome sequences of Sphingobium herbicidovorans.</title>
        <authorList>
            <person name="Gan H.M."/>
            <person name="Gan H.Y."/>
            <person name="Savka M.A."/>
        </authorList>
    </citation>
    <scope>NUCLEOTIDE SEQUENCE [LARGE SCALE GENOMIC DNA]</scope>
    <source>
        <strain evidence="2">NBRC 16415</strain>
    </source>
</reference>
<organism evidence="2 3">
    <name type="scientific">Sphingobium herbicidovorans (strain ATCC 700291 / DSM 11019 / CCUG 56400 / KCTC 2939 / LMG 18315 / NBRC 16415 / MH)</name>
    <name type="common">Sphingomonas herbicidovorans</name>
    <dbReference type="NCBI Taxonomy" id="1219045"/>
    <lineage>
        <taxon>Bacteria</taxon>
        <taxon>Pseudomonadati</taxon>
        <taxon>Pseudomonadota</taxon>
        <taxon>Alphaproteobacteria</taxon>
        <taxon>Sphingomonadales</taxon>
        <taxon>Sphingomonadaceae</taxon>
        <taxon>Sphingobium</taxon>
    </lineage>
</organism>
<dbReference type="AlphaFoldDB" id="A0A086PA26"/>
<dbReference type="RefSeq" id="WP_081570341.1">
    <property type="nucleotide sequence ID" value="NZ_BCZD01000025.1"/>
</dbReference>
<name>A0A086PA26_SPHHM</name>
<comment type="caution">
    <text evidence="2">The sequence shown here is derived from an EMBL/GenBank/DDBJ whole genome shotgun (WGS) entry which is preliminary data.</text>
</comment>
<evidence type="ECO:0000313" key="2">
    <source>
        <dbReference type="EMBL" id="KFG90244.1"/>
    </source>
</evidence>
<sequence>MSPRFWLFSMASAGAALAGGLGLGLYATTPPRVAFTDAATSYSDYQENVVEEPEPAALNGPVEITCKGCGPTLADRQMAAMTGGGWSGYDDPVVRDYMAQDYAISEVAPVVAEEARPTPVRQLPPNIERFAAGEVHVPVQMVQHSLAEHAAPLNGGPY</sequence>
<evidence type="ECO:0000313" key="3">
    <source>
        <dbReference type="Proteomes" id="UP000024284"/>
    </source>
</evidence>
<accession>A0A086PA26</accession>
<evidence type="ECO:0000256" key="1">
    <source>
        <dbReference type="SAM" id="SignalP"/>
    </source>
</evidence>
<gene>
    <name evidence="2" type="ORF">BV98_001908</name>
</gene>
<dbReference type="eggNOG" id="ENOG5031CZ7">
    <property type="taxonomic scope" value="Bacteria"/>
</dbReference>
<dbReference type="OrthoDB" id="7475113at2"/>
<proteinExistence type="predicted"/>
<dbReference type="Proteomes" id="UP000024284">
    <property type="component" value="Unassembled WGS sequence"/>
</dbReference>